<protein>
    <recommendedName>
        <fullName evidence="8">Cation-transporting P-type ATPase C-terminal domain-containing protein</fullName>
    </recommendedName>
</protein>
<dbReference type="InterPro" id="IPR023214">
    <property type="entry name" value="HAD_sf"/>
</dbReference>
<evidence type="ECO:0000256" key="2">
    <source>
        <dbReference type="ARBA" id="ARBA00022692"/>
    </source>
</evidence>
<keyword evidence="10" id="KW-1185">Reference proteome</keyword>
<dbReference type="AlphaFoldDB" id="A0A0D2P537"/>
<evidence type="ECO:0000256" key="4">
    <source>
        <dbReference type="ARBA" id="ARBA00022842"/>
    </source>
</evidence>
<evidence type="ECO:0000259" key="8">
    <source>
        <dbReference type="Pfam" id="PF00689"/>
    </source>
</evidence>
<dbReference type="Gene3D" id="3.40.50.1000">
    <property type="entry name" value="HAD superfamily/HAD-like"/>
    <property type="match status" value="1"/>
</dbReference>
<evidence type="ECO:0000256" key="5">
    <source>
        <dbReference type="ARBA" id="ARBA00022989"/>
    </source>
</evidence>
<dbReference type="Proteomes" id="UP000054270">
    <property type="component" value="Unassembled WGS sequence"/>
</dbReference>
<dbReference type="Pfam" id="PF00689">
    <property type="entry name" value="Cation_ATPase_C"/>
    <property type="match status" value="1"/>
</dbReference>
<evidence type="ECO:0000256" key="1">
    <source>
        <dbReference type="ARBA" id="ARBA00004127"/>
    </source>
</evidence>
<dbReference type="InterPro" id="IPR006068">
    <property type="entry name" value="ATPase_P-typ_cation-transptr_C"/>
</dbReference>
<dbReference type="GO" id="GO:0046872">
    <property type="term" value="F:metal ion binding"/>
    <property type="evidence" value="ECO:0007669"/>
    <property type="project" value="UniProtKB-KW"/>
</dbReference>
<evidence type="ECO:0000256" key="6">
    <source>
        <dbReference type="ARBA" id="ARBA00023136"/>
    </source>
</evidence>
<keyword evidence="7" id="KW-0732">Signal</keyword>
<name>A0A0D2P537_HYPSF</name>
<dbReference type="GO" id="GO:0012505">
    <property type="term" value="C:endomembrane system"/>
    <property type="evidence" value="ECO:0007669"/>
    <property type="project" value="UniProtKB-SubCell"/>
</dbReference>
<dbReference type="SUPFAM" id="SSF56784">
    <property type="entry name" value="HAD-like"/>
    <property type="match status" value="1"/>
</dbReference>
<reference evidence="10" key="1">
    <citation type="submission" date="2014-04" db="EMBL/GenBank/DDBJ databases">
        <title>Evolutionary Origins and Diversification of the Mycorrhizal Mutualists.</title>
        <authorList>
            <consortium name="DOE Joint Genome Institute"/>
            <consortium name="Mycorrhizal Genomics Consortium"/>
            <person name="Kohler A."/>
            <person name="Kuo A."/>
            <person name="Nagy L.G."/>
            <person name="Floudas D."/>
            <person name="Copeland A."/>
            <person name="Barry K.W."/>
            <person name="Cichocki N."/>
            <person name="Veneault-Fourrey C."/>
            <person name="LaButti K."/>
            <person name="Lindquist E.A."/>
            <person name="Lipzen A."/>
            <person name="Lundell T."/>
            <person name="Morin E."/>
            <person name="Murat C."/>
            <person name="Riley R."/>
            <person name="Ohm R."/>
            <person name="Sun H."/>
            <person name="Tunlid A."/>
            <person name="Henrissat B."/>
            <person name="Grigoriev I.V."/>
            <person name="Hibbett D.S."/>
            <person name="Martin F."/>
        </authorList>
    </citation>
    <scope>NUCLEOTIDE SEQUENCE [LARGE SCALE GENOMIC DNA]</scope>
    <source>
        <strain evidence="10">FD-334 SS-4</strain>
    </source>
</reference>
<keyword evidence="4" id="KW-0460">Magnesium</keyword>
<feature type="domain" description="Cation-transporting P-type ATPase C-terminal" evidence="8">
    <location>
        <begin position="178"/>
        <end position="286"/>
    </location>
</feature>
<dbReference type="OrthoDB" id="3352408at2759"/>
<keyword evidence="2" id="KW-0812">Transmembrane</keyword>
<dbReference type="EMBL" id="KN817541">
    <property type="protein sequence ID" value="KJA23736.1"/>
    <property type="molecule type" value="Genomic_DNA"/>
</dbReference>
<organism evidence="9 10">
    <name type="scientific">Hypholoma sublateritium (strain FD-334 SS-4)</name>
    <dbReference type="NCBI Taxonomy" id="945553"/>
    <lineage>
        <taxon>Eukaryota</taxon>
        <taxon>Fungi</taxon>
        <taxon>Dikarya</taxon>
        <taxon>Basidiomycota</taxon>
        <taxon>Agaricomycotina</taxon>
        <taxon>Agaricomycetes</taxon>
        <taxon>Agaricomycetidae</taxon>
        <taxon>Agaricales</taxon>
        <taxon>Agaricineae</taxon>
        <taxon>Strophariaceae</taxon>
        <taxon>Hypholoma</taxon>
    </lineage>
</organism>
<dbReference type="GO" id="GO:0005886">
    <property type="term" value="C:plasma membrane"/>
    <property type="evidence" value="ECO:0007669"/>
    <property type="project" value="TreeGrafter"/>
</dbReference>
<dbReference type="GO" id="GO:0006874">
    <property type="term" value="P:intracellular calcium ion homeostasis"/>
    <property type="evidence" value="ECO:0007669"/>
    <property type="project" value="TreeGrafter"/>
</dbReference>
<evidence type="ECO:0000313" key="9">
    <source>
        <dbReference type="EMBL" id="KJA23736.1"/>
    </source>
</evidence>
<dbReference type="PANTHER" id="PTHR24093:SF369">
    <property type="entry name" value="CALCIUM-TRANSPORTING ATPASE"/>
    <property type="match status" value="1"/>
</dbReference>
<dbReference type="GO" id="GO:0005388">
    <property type="term" value="F:P-type calcium transporter activity"/>
    <property type="evidence" value="ECO:0007669"/>
    <property type="project" value="TreeGrafter"/>
</dbReference>
<comment type="subcellular location">
    <subcellularLocation>
        <location evidence="1">Endomembrane system</location>
        <topology evidence="1">Multi-pass membrane protein</topology>
    </subcellularLocation>
</comment>
<dbReference type="Gene3D" id="1.20.1110.10">
    <property type="entry name" value="Calcium-transporting ATPase, transmembrane domain"/>
    <property type="match status" value="1"/>
</dbReference>
<feature type="signal peptide" evidence="7">
    <location>
        <begin position="1"/>
        <end position="17"/>
    </location>
</feature>
<proteinExistence type="predicted"/>
<keyword evidence="3" id="KW-0479">Metal-binding</keyword>
<accession>A0A0D2P537</accession>
<keyword evidence="6" id="KW-0472">Membrane</keyword>
<feature type="chain" id="PRO_5002249111" description="Cation-transporting P-type ATPase C-terminal domain-containing protein" evidence="7">
    <location>
        <begin position="18"/>
        <end position="300"/>
    </location>
</feature>
<dbReference type="InterPro" id="IPR036412">
    <property type="entry name" value="HAD-like_sf"/>
</dbReference>
<dbReference type="SUPFAM" id="SSF81665">
    <property type="entry name" value="Calcium ATPase, transmembrane domain M"/>
    <property type="match status" value="1"/>
</dbReference>
<keyword evidence="5" id="KW-1133">Transmembrane helix</keyword>
<gene>
    <name evidence="9" type="ORF">HYPSUDRAFT_201164</name>
</gene>
<sequence>MWHVLLNVLHCLRLSTPSAPQGPLRVAHLTFLDMGAPLLDKIDAAEQARMCELYVLLEPAPPLLSATPARAPPRIDAADIFQILEDKKVLAETLKSIIKVVRVTGNSTDDVPALRTANIGFSMGIAGTEVANRKEVSDIIVKAATWGCCVNDAASMRSAKFLLSQTSTNGTAVAIMFNLLWIKIITDTFAALALATNPVSEEPLECKPNEKNVLLFSVYKILMQSIYQIIAIFMFHFCGIDILESEHTMQNELIVKTHLDGHLKVSSALKVYSTITLLEIVVGDHIYWWSCFPGHPYRQA</sequence>
<evidence type="ECO:0000256" key="7">
    <source>
        <dbReference type="SAM" id="SignalP"/>
    </source>
</evidence>
<dbReference type="InterPro" id="IPR023298">
    <property type="entry name" value="ATPase_P-typ_TM_dom_sf"/>
</dbReference>
<dbReference type="PANTHER" id="PTHR24093">
    <property type="entry name" value="CATION TRANSPORTING ATPASE"/>
    <property type="match status" value="1"/>
</dbReference>
<dbReference type="STRING" id="945553.A0A0D2P537"/>
<evidence type="ECO:0000313" key="10">
    <source>
        <dbReference type="Proteomes" id="UP000054270"/>
    </source>
</evidence>
<evidence type="ECO:0000256" key="3">
    <source>
        <dbReference type="ARBA" id="ARBA00022723"/>
    </source>
</evidence>